<evidence type="ECO:0008006" key="7">
    <source>
        <dbReference type="Google" id="ProtNLM"/>
    </source>
</evidence>
<evidence type="ECO:0000256" key="3">
    <source>
        <dbReference type="ARBA" id="ARBA00022723"/>
    </source>
</evidence>
<dbReference type="AlphaFoldDB" id="X1E0P9"/>
<evidence type="ECO:0000256" key="4">
    <source>
        <dbReference type="ARBA" id="ARBA00022833"/>
    </source>
</evidence>
<sequence>MKRLFGTDDPEQAVRQIVSDVQKRGDAALLDLTLKIDGIKLTSLEIDKRQIASAYREVDKELVSALKLAAERIGSFHNAQKKNIWHEVTGTDSGQLIRPLERIGIYVPGGTASYPSTVLMTAIPAGVAGVNEVVMVTPPSLNGTVPPATLVAADIAGVDRVFCVGGAQAIAALAFGTESIPKVDKICGPGNIFVVLAKKMV</sequence>
<keyword evidence="4" id="KW-0862">Zinc</keyword>
<dbReference type="EMBL" id="BART01024237">
    <property type="protein sequence ID" value="GAH02243.1"/>
    <property type="molecule type" value="Genomic_DNA"/>
</dbReference>
<dbReference type="GO" id="GO:0046872">
    <property type="term" value="F:metal ion binding"/>
    <property type="evidence" value="ECO:0007669"/>
    <property type="project" value="UniProtKB-KW"/>
</dbReference>
<dbReference type="GO" id="GO:0051287">
    <property type="term" value="F:NAD binding"/>
    <property type="evidence" value="ECO:0007669"/>
    <property type="project" value="InterPro"/>
</dbReference>
<evidence type="ECO:0000256" key="1">
    <source>
        <dbReference type="ARBA" id="ARBA00001947"/>
    </source>
</evidence>
<dbReference type="PANTHER" id="PTHR21256:SF2">
    <property type="entry name" value="HISTIDINE BIOSYNTHESIS TRIFUNCTIONAL PROTEIN"/>
    <property type="match status" value="1"/>
</dbReference>
<dbReference type="Gene3D" id="3.40.50.1980">
    <property type="entry name" value="Nitrogenase molybdenum iron protein domain"/>
    <property type="match status" value="1"/>
</dbReference>
<evidence type="ECO:0000256" key="5">
    <source>
        <dbReference type="ARBA" id="ARBA00023002"/>
    </source>
</evidence>
<keyword evidence="3" id="KW-0479">Metal-binding</keyword>
<dbReference type="PRINTS" id="PR00083">
    <property type="entry name" value="HOLDHDRGNASE"/>
</dbReference>
<dbReference type="InterPro" id="IPR016161">
    <property type="entry name" value="Ald_DH/histidinol_DH"/>
</dbReference>
<proteinExistence type="inferred from homology"/>
<comment type="similarity">
    <text evidence="2">Belongs to the histidinol dehydrogenase family.</text>
</comment>
<dbReference type="PANTHER" id="PTHR21256">
    <property type="entry name" value="HISTIDINOL DEHYDROGENASE HDH"/>
    <property type="match status" value="1"/>
</dbReference>
<accession>X1E0P9</accession>
<evidence type="ECO:0000313" key="6">
    <source>
        <dbReference type="EMBL" id="GAH02243.1"/>
    </source>
</evidence>
<keyword evidence="5" id="KW-0560">Oxidoreductase</keyword>
<name>X1E0P9_9ZZZZ</name>
<dbReference type="NCBIfam" id="TIGR00069">
    <property type="entry name" value="hisD"/>
    <property type="match status" value="1"/>
</dbReference>
<dbReference type="Pfam" id="PF00815">
    <property type="entry name" value="Histidinol_dh"/>
    <property type="match status" value="1"/>
</dbReference>
<dbReference type="GO" id="GO:0004399">
    <property type="term" value="F:histidinol dehydrogenase activity"/>
    <property type="evidence" value="ECO:0007669"/>
    <property type="project" value="TreeGrafter"/>
</dbReference>
<dbReference type="GO" id="GO:0000105">
    <property type="term" value="P:L-histidine biosynthetic process"/>
    <property type="evidence" value="ECO:0007669"/>
    <property type="project" value="TreeGrafter"/>
</dbReference>
<reference evidence="6" key="1">
    <citation type="journal article" date="2014" name="Front. Microbiol.">
        <title>High frequency of phylogenetically diverse reductive dehalogenase-homologous genes in deep subseafloor sedimentary metagenomes.</title>
        <authorList>
            <person name="Kawai M."/>
            <person name="Futagami T."/>
            <person name="Toyoda A."/>
            <person name="Takaki Y."/>
            <person name="Nishi S."/>
            <person name="Hori S."/>
            <person name="Arai W."/>
            <person name="Tsubouchi T."/>
            <person name="Morono Y."/>
            <person name="Uchiyama I."/>
            <person name="Ito T."/>
            <person name="Fujiyama A."/>
            <person name="Inagaki F."/>
            <person name="Takami H."/>
        </authorList>
    </citation>
    <scope>NUCLEOTIDE SEQUENCE</scope>
    <source>
        <strain evidence="6">Expedition CK06-06</strain>
    </source>
</reference>
<feature type="non-terminal residue" evidence="6">
    <location>
        <position position="201"/>
    </location>
</feature>
<dbReference type="GO" id="GO:0005829">
    <property type="term" value="C:cytosol"/>
    <property type="evidence" value="ECO:0007669"/>
    <property type="project" value="TreeGrafter"/>
</dbReference>
<evidence type="ECO:0000256" key="2">
    <source>
        <dbReference type="ARBA" id="ARBA00010178"/>
    </source>
</evidence>
<organism evidence="6">
    <name type="scientific">marine sediment metagenome</name>
    <dbReference type="NCBI Taxonomy" id="412755"/>
    <lineage>
        <taxon>unclassified sequences</taxon>
        <taxon>metagenomes</taxon>
        <taxon>ecological metagenomes</taxon>
    </lineage>
</organism>
<comment type="cofactor">
    <cofactor evidence="1">
        <name>Zn(2+)</name>
        <dbReference type="ChEBI" id="CHEBI:29105"/>
    </cofactor>
</comment>
<protein>
    <recommendedName>
        <fullName evidence="7">Histidinol dehydrogenase</fullName>
    </recommendedName>
</protein>
<dbReference type="InterPro" id="IPR012131">
    <property type="entry name" value="Hstdl_DH"/>
</dbReference>
<gene>
    <name evidence="6" type="ORF">S01H4_43854</name>
</gene>
<comment type="caution">
    <text evidence="6">The sequence shown here is derived from an EMBL/GenBank/DDBJ whole genome shotgun (WGS) entry which is preliminary data.</text>
</comment>
<dbReference type="SUPFAM" id="SSF53720">
    <property type="entry name" value="ALDH-like"/>
    <property type="match status" value="1"/>
</dbReference>
<dbReference type="FunFam" id="3.40.50.1980:FF:000026">
    <property type="entry name" value="Histidinol dehydrogenase"/>
    <property type="match status" value="1"/>
</dbReference>